<evidence type="ECO:0000256" key="1">
    <source>
        <dbReference type="SAM" id="MobiDB-lite"/>
    </source>
</evidence>
<dbReference type="EMBL" id="VUMY01000003">
    <property type="protein sequence ID" value="MST49088.1"/>
    <property type="molecule type" value="Genomic_DNA"/>
</dbReference>
<feature type="compositionally biased region" description="Low complexity" evidence="1">
    <location>
        <begin position="179"/>
        <end position="191"/>
    </location>
</feature>
<protein>
    <submittedName>
        <fullName evidence="3">Uncharacterized protein</fullName>
    </submittedName>
</protein>
<comment type="caution">
    <text evidence="3">The sequence shown here is derived from an EMBL/GenBank/DDBJ whole genome shotgun (WGS) entry which is preliminary data.</text>
</comment>
<dbReference type="Pfam" id="PF19516">
    <property type="entry name" value="DUF6049"/>
    <property type="match status" value="1"/>
</dbReference>
<evidence type="ECO:0000256" key="2">
    <source>
        <dbReference type="SAM" id="Phobius"/>
    </source>
</evidence>
<keyword evidence="4" id="KW-1185">Reference proteome</keyword>
<evidence type="ECO:0000313" key="4">
    <source>
        <dbReference type="Proteomes" id="UP000442535"/>
    </source>
</evidence>
<gene>
    <name evidence="3" type="ORF">FYJ63_02300</name>
</gene>
<keyword evidence="2" id="KW-1133">Transmembrane helix</keyword>
<dbReference type="RefSeq" id="WP_154543411.1">
    <property type="nucleotide sequence ID" value="NZ_VUMY01000003.1"/>
</dbReference>
<accession>A0A7K0K0Z3</accession>
<reference evidence="3 4" key="1">
    <citation type="submission" date="2019-08" db="EMBL/GenBank/DDBJ databases">
        <title>In-depth cultivation of the pig gut microbiome towards novel bacterial diversity and tailored functional studies.</title>
        <authorList>
            <person name="Wylensek D."/>
            <person name="Hitch T.C.A."/>
            <person name="Clavel T."/>
        </authorList>
    </citation>
    <scope>NUCLEOTIDE SEQUENCE [LARGE SCALE GENOMIC DNA]</scope>
    <source>
        <strain evidence="3 4">RF-GAM-744-WT-7</strain>
    </source>
</reference>
<keyword evidence="2" id="KW-0472">Membrane</keyword>
<dbReference type="Proteomes" id="UP000442535">
    <property type="component" value="Unassembled WGS sequence"/>
</dbReference>
<name>A0A7K0K0Z3_9ACTO</name>
<keyword evidence="2" id="KW-0812">Transmembrane</keyword>
<proteinExistence type="predicted"/>
<evidence type="ECO:0000313" key="3">
    <source>
        <dbReference type="EMBL" id="MST49088.1"/>
    </source>
</evidence>
<sequence length="754" mass="81104">MDSFRVVPFLRLITALLAGLLFISLNTIALVDPTANPLNTLGTLTSPQAAAAIPPPRSEAKIVGQTPIITPETKELILNVTSAYPGDPTSGTVSVKVGTRTPINQQTLENWLDGSLDSARAGLKSVATETTSLKPTETLLTLNIPIEALPFSDPEQWGPRFLEVTFTPNVDTDTETDTEANANADAKPPANQGSSDFDPAAEFSARSLLLWDSGASFEPSPMMILTPLVTSARDMAATYGEGSDSPMWLPQRRLQELCLLAAKYPLTLAYDPLLLAEDESGETQATDYLNKLGVTVPTRKIPDPPAPEEPPAWMKGLPVPSPSPFEPLQPLAQLRQEGKCGTRSFFFLPPGDFAASQLTSLRPAEQAVFLDASQNLAAKVSQKIPDYQSKLILWPPADSDNAPDTSQFAAEIATWGARPLVLEDTADFTTQPAPKSYDLDARREVVINDTKTQAWALNSQLSKWLSLKGAGNLTELQTRQILLASTAVFTRQRPFSPRLLVLSTSRDYLPDASLKATLDLLTSARWLSFPDASELTPDDRATSWLSPESENSPQPDSRLSGDLRSFLRLHSDAQSLAAASQEPAKLPAIFDALAVTNARASLAAPAEELVSERRLVGLIKAQPVSVINLIDEQAKIPVSVTNGLDSPVTVLVNLKASDTRLQFGKVKPLTVPAGSTAQARIPVKAVGHGDVTVRVGLSNLEGQQVGTAETIQVRVRAEWESTGIYVLAGLLVVVLIFGIGRKIIKRTRGTKVSS</sequence>
<dbReference type="AlphaFoldDB" id="A0A7K0K0Z3"/>
<dbReference type="InterPro" id="IPR046112">
    <property type="entry name" value="DUF6049"/>
</dbReference>
<organism evidence="3 4">
    <name type="scientific">Mobiluncus porci</name>
    <dbReference type="NCBI Taxonomy" id="2652278"/>
    <lineage>
        <taxon>Bacteria</taxon>
        <taxon>Bacillati</taxon>
        <taxon>Actinomycetota</taxon>
        <taxon>Actinomycetes</taxon>
        <taxon>Actinomycetales</taxon>
        <taxon>Actinomycetaceae</taxon>
        <taxon>Mobiluncus</taxon>
    </lineage>
</organism>
<feature type="transmembrane region" description="Helical" evidence="2">
    <location>
        <begin position="724"/>
        <end position="744"/>
    </location>
</feature>
<feature type="region of interest" description="Disordered" evidence="1">
    <location>
        <begin position="535"/>
        <end position="559"/>
    </location>
</feature>
<feature type="region of interest" description="Disordered" evidence="1">
    <location>
        <begin position="170"/>
        <end position="198"/>
    </location>
</feature>
<feature type="compositionally biased region" description="Polar residues" evidence="1">
    <location>
        <begin position="543"/>
        <end position="557"/>
    </location>
</feature>